<gene>
    <name evidence="1" type="ORF">LX97_02957</name>
</gene>
<organism evidence="1 2">
    <name type="scientific">Nonlabens dokdonensis</name>
    <dbReference type="NCBI Taxonomy" id="328515"/>
    <lineage>
        <taxon>Bacteria</taxon>
        <taxon>Pseudomonadati</taxon>
        <taxon>Bacteroidota</taxon>
        <taxon>Flavobacteriia</taxon>
        <taxon>Flavobacteriales</taxon>
        <taxon>Flavobacteriaceae</taxon>
        <taxon>Nonlabens</taxon>
    </lineage>
</organism>
<evidence type="ECO:0000313" key="1">
    <source>
        <dbReference type="EMBL" id="PZX37862.1"/>
    </source>
</evidence>
<protein>
    <submittedName>
        <fullName evidence="1">Uncharacterized protein</fullName>
    </submittedName>
</protein>
<reference evidence="1 2" key="1">
    <citation type="submission" date="2018-06" db="EMBL/GenBank/DDBJ databases">
        <title>Genomic Encyclopedia of Archaeal and Bacterial Type Strains, Phase II (KMG-II): from individual species to whole genera.</title>
        <authorList>
            <person name="Goeker M."/>
        </authorList>
    </citation>
    <scope>NUCLEOTIDE SEQUENCE [LARGE SCALE GENOMIC DNA]</scope>
    <source>
        <strain evidence="1 2">DSM 17205</strain>
    </source>
</reference>
<sequence>MGNLDVKHYLGIYKIRMQMQDEGITNPSDEIKLLTKTIVEKLSKLPLTEKIELENGKITDSKGKVIVVFPRN</sequence>
<name>A0ABX5PUY8_9FLAO</name>
<dbReference type="EMBL" id="QKZR01000006">
    <property type="protein sequence ID" value="PZX37862.1"/>
    <property type="molecule type" value="Genomic_DNA"/>
</dbReference>
<comment type="caution">
    <text evidence="1">The sequence shown here is derived from an EMBL/GenBank/DDBJ whole genome shotgun (WGS) entry which is preliminary data.</text>
</comment>
<keyword evidence="2" id="KW-1185">Reference proteome</keyword>
<accession>A0ABX5PUY8</accession>
<dbReference type="Proteomes" id="UP000248584">
    <property type="component" value="Unassembled WGS sequence"/>
</dbReference>
<proteinExistence type="predicted"/>
<evidence type="ECO:0000313" key="2">
    <source>
        <dbReference type="Proteomes" id="UP000248584"/>
    </source>
</evidence>